<dbReference type="PANTHER" id="PTHR13510:SF44">
    <property type="entry name" value="RABENOSYN-5"/>
    <property type="match status" value="1"/>
</dbReference>
<dbReference type="Proteomes" id="UP001632037">
    <property type="component" value="Unassembled WGS sequence"/>
</dbReference>
<protein>
    <recommendedName>
        <fullName evidence="3">FYVE-type domain-containing protein</fullName>
    </recommendedName>
</protein>
<evidence type="ECO:0008006" key="3">
    <source>
        <dbReference type="Google" id="ProtNLM"/>
    </source>
</evidence>
<dbReference type="InterPro" id="IPR052727">
    <property type="entry name" value="Rab4/Rab5_effector"/>
</dbReference>
<evidence type="ECO:0000313" key="1">
    <source>
        <dbReference type="EMBL" id="KAL3660969.1"/>
    </source>
</evidence>
<dbReference type="AlphaFoldDB" id="A0ABD3F661"/>
<gene>
    <name evidence="1" type="ORF">V7S43_013984</name>
</gene>
<dbReference type="PANTHER" id="PTHR13510">
    <property type="entry name" value="FYVE-FINGER-CONTAINING RAB5 EFFECTOR PROTEIN RABENOSYN-5-RELATED"/>
    <property type="match status" value="1"/>
</dbReference>
<accession>A0ABD3F661</accession>
<comment type="caution">
    <text evidence="1">The sequence shown here is derived from an EMBL/GenBank/DDBJ whole genome shotgun (WGS) entry which is preliminary data.</text>
</comment>
<organism evidence="1 2">
    <name type="scientific">Phytophthora oleae</name>
    <dbReference type="NCBI Taxonomy" id="2107226"/>
    <lineage>
        <taxon>Eukaryota</taxon>
        <taxon>Sar</taxon>
        <taxon>Stramenopiles</taxon>
        <taxon>Oomycota</taxon>
        <taxon>Peronosporomycetes</taxon>
        <taxon>Peronosporales</taxon>
        <taxon>Peronosporaceae</taxon>
        <taxon>Phytophthora</taxon>
    </lineage>
</organism>
<evidence type="ECO:0000313" key="2">
    <source>
        <dbReference type="Proteomes" id="UP001632037"/>
    </source>
</evidence>
<dbReference type="EMBL" id="JBIMZQ010000038">
    <property type="protein sequence ID" value="KAL3660969.1"/>
    <property type="molecule type" value="Genomic_DNA"/>
</dbReference>
<reference evidence="1 2" key="1">
    <citation type="submission" date="2024-09" db="EMBL/GenBank/DDBJ databases">
        <title>Genome sequencing and assembly of Phytophthora oleae, isolate VK10A, causative agent of rot of olive drupes.</title>
        <authorList>
            <person name="Conti Taguali S."/>
            <person name="Riolo M."/>
            <person name="La Spada F."/>
            <person name="Cacciola S.O."/>
            <person name="Dionisio G."/>
        </authorList>
    </citation>
    <scope>NUCLEOTIDE SEQUENCE [LARGE SCALE GENOMIC DNA]</scope>
    <source>
        <strain evidence="1 2">VK10A</strain>
    </source>
</reference>
<name>A0ABD3F661_9STRA</name>
<dbReference type="CDD" id="cd00065">
    <property type="entry name" value="FYVE_like_SF"/>
    <property type="match status" value="1"/>
</dbReference>
<proteinExistence type="predicted"/>
<sequence length="424" mass="47585">MLSPSSKRFPLSASPFAPLRLSQPDESAIVNIANDLLVTTLVDYDMLHLRDGGVMPPAKWKVVKRFDNLVGYQKRRHRRKADKDQSPRLVWLGTLEGSLSDVMYGVINQNDKEGQTKAAYTKSNVVDFKVLASIVTATTSNPFKGLQIKWAVSASGLGLKRLVRLRDFVFLEATGVTRRASGESVGYHLIHSLSIPAIRHLPDYNLVRGSISLLHLFRETPSNTVELYTKESLDLMGNLRSRLGLYAACKTMEVVARLPLCFQHKKLAWMLRTSHRASPKKSNDYSSCHFCQKELRRMRHCQICADNVCSKCCRFTTLRFVDPYTCRLESRKMLFCTSCTSKSKHANSALIQVDELSQATWTVFTETQSTTSLSSERSRPPSGGTWSYAFVEVHWRTSISSSNPSRDSFQGLDLDVAASVSSLT</sequence>
<keyword evidence="2" id="KW-1185">Reference proteome</keyword>